<comment type="similarity">
    <text evidence="1">Belongs to the AHA1 family.</text>
</comment>
<dbReference type="Pfam" id="PF08327">
    <property type="entry name" value="AHSA1"/>
    <property type="match status" value="1"/>
</dbReference>
<dbReference type="SUPFAM" id="SSF55961">
    <property type="entry name" value="Bet v1-like"/>
    <property type="match status" value="1"/>
</dbReference>
<gene>
    <name evidence="3" type="ORF">GCM10022214_25680</name>
</gene>
<evidence type="ECO:0000259" key="2">
    <source>
        <dbReference type="Pfam" id="PF08327"/>
    </source>
</evidence>
<dbReference type="Proteomes" id="UP001500683">
    <property type="component" value="Unassembled WGS sequence"/>
</dbReference>
<feature type="domain" description="Activator of Hsp90 ATPase homologue 1/2-like C-terminal" evidence="2">
    <location>
        <begin position="33"/>
        <end position="139"/>
    </location>
</feature>
<dbReference type="CDD" id="cd08899">
    <property type="entry name" value="SRPBCC_CalC_Aha1-like_6"/>
    <property type="match status" value="1"/>
</dbReference>
<sequence>MENDAFQSSPLAKVECRATDDGWTLVFVRDLSHPPEKVWRALTDPAQLRQWAPYAADRDLGRPGDVVLTMIDDGGAGEVAATVIRADRPTLLEYSMGTDLLRWELTATPSGTRLVLQHTVKERDWAPKAAAGWHLCLDVAERLLDGAPIAPIRGADAVNYGWNELNTAYCDRLDIPNTGLPDHLT</sequence>
<proteinExistence type="inferred from homology"/>
<dbReference type="EMBL" id="BAAAZG010000016">
    <property type="protein sequence ID" value="GAA4069368.1"/>
    <property type="molecule type" value="Genomic_DNA"/>
</dbReference>
<dbReference type="InterPro" id="IPR013538">
    <property type="entry name" value="ASHA1/2-like_C"/>
</dbReference>
<protein>
    <submittedName>
        <fullName evidence="3">SRPBCC family protein</fullName>
    </submittedName>
</protein>
<reference evidence="4" key="1">
    <citation type="journal article" date="2019" name="Int. J. Syst. Evol. Microbiol.">
        <title>The Global Catalogue of Microorganisms (GCM) 10K type strain sequencing project: providing services to taxonomists for standard genome sequencing and annotation.</title>
        <authorList>
            <consortium name="The Broad Institute Genomics Platform"/>
            <consortium name="The Broad Institute Genome Sequencing Center for Infectious Disease"/>
            <person name="Wu L."/>
            <person name="Ma J."/>
        </authorList>
    </citation>
    <scope>NUCLEOTIDE SEQUENCE [LARGE SCALE GENOMIC DNA]</scope>
    <source>
        <strain evidence="4">JCM 16702</strain>
    </source>
</reference>
<dbReference type="RefSeq" id="WP_344945692.1">
    <property type="nucleotide sequence ID" value="NZ_BAAAZG010000016.1"/>
</dbReference>
<keyword evidence="4" id="KW-1185">Reference proteome</keyword>
<dbReference type="Gene3D" id="3.30.530.20">
    <property type="match status" value="1"/>
</dbReference>
<evidence type="ECO:0000313" key="4">
    <source>
        <dbReference type="Proteomes" id="UP001500683"/>
    </source>
</evidence>
<accession>A0ABP7VLG9</accession>
<dbReference type="InterPro" id="IPR023393">
    <property type="entry name" value="START-like_dom_sf"/>
</dbReference>
<name>A0ABP7VLG9_9ACTN</name>
<comment type="caution">
    <text evidence="3">The sequence shown here is derived from an EMBL/GenBank/DDBJ whole genome shotgun (WGS) entry which is preliminary data.</text>
</comment>
<evidence type="ECO:0000313" key="3">
    <source>
        <dbReference type="EMBL" id="GAA4069368.1"/>
    </source>
</evidence>
<organism evidence="3 4">
    <name type="scientific">Actinomadura miaoliensis</name>
    <dbReference type="NCBI Taxonomy" id="430685"/>
    <lineage>
        <taxon>Bacteria</taxon>
        <taxon>Bacillati</taxon>
        <taxon>Actinomycetota</taxon>
        <taxon>Actinomycetes</taxon>
        <taxon>Streptosporangiales</taxon>
        <taxon>Thermomonosporaceae</taxon>
        <taxon>Actinomadura</taxon>
    </lineage>
</organism>
<evidence type="ECO:0000256" key="1">
    <source>
        <dbReference type="ARBA" id="ARBA00006817"/>
    </source>
</evidence>